<dbReference type="PROSITE" id="PS50110">
    <property type="entry name" value="RESPONSE_REGULATORY"/>
    <property type="match status" value="1"/>
</dbReference>
<evidence type="ECO:0000313" key="4">
    <source>
        <dbReference type="Proteomes" id="UP000664620"/>
    </source>
</evidence>
<comment type="caution">
    <text evidence="3">The sequence shown here is derived from an EMBL/GenBank/DDBJ whole genome shotgun (WGS) entry which is preliminary data.</text>
</comment>
<dbReference type="AlphaFoldDB" id="A0A939SS77"/>
<organism evidence="3 4">
    <name type="scientific">Klebsiella pneumoniae</name>
    <dbReference type="NCBI Taxonomy" id="573"/>
    <lineage>
        <taxon>Bacteria</taxon>
        <taxon>Pseudomonadati</taxon>
        <taxon>Pseudomonadota</taxon>
        <taxon>Gammaproteobacteria</taxon>
        <taxon>Enterobacterales</taxon>
        <taxon>Enterobacteriaceae</taxon>
        <taxon>Klebsiella/Raoultella group</taxon>
        <taxon>Klebsiella</taxon>
        <taxon>Klebsiella pneumoniae complex</taxon>
    </lineage>
</organism>
<proteinExistence type="predicted"/>
<dbReference type="GO" id="GO:0000160">
    <property type="term" value="P:phosphorelay signal transduction system"/>
    <property type="evidence" value="ECO:0007669"/>
    <property type="project" value="InterPro"/>
</dbReference>
<evidence type="ECO:0000259" key="2">
    <source>
        <dbReference type="PROSITE" id="PS50110"/>
    </source>
</evidence>
<accession>A0A939SS77</accession>
<dbReference type="InterPro" id="IPR011006">
    <property type="entry name" value="CheY-like_superfamily"/>
</dbReference>
<protein>
    <submittedName>
        <fullName evidence="3">Response regulator</fullName>
    </submittedName>
</protein>
<dbReference type="EMBL" id="JAGETO010000001">
    <property type="protein sequence ID" value="MBO2028989.1"/>
    <property type="molecule type" value="Genomic_DNA"/>
</dbReference>
<dbReference type="InterPro" id="IPR001789">
    <property type="entry name" value="Sig_transdc_resp-reg_receiver"/>
</dbReference>
<dbReference type="Proteomes" id="UP000664620">
    <property type="component" value="Unassembled WGS sequence"/>
</dbReference>
<sequence>MTTCACVAALERYLTEQGFRVRSVANAEQMDRLLTRESFHLMVLDLMLPGEDGLYLPSSAQPE</sequence>
<feature type="domain" description="Response regulatory" evidence="2">
    <location>
        <begin position="1"/>
        <end position="63"/>
    </location>
</feature>
<reference evidence="3" key="1">
    <citation type="submission" date="2021-03" db="EMBL/GenBank/DDBJ databases">
        <title>Molecular epidemiology and mechanisms of colistin and carbapenem resistance in Enterobacteriaceae from clinical isolates, the environment and porcine samples in Pretoria, South Africa.</title>
        <authorList>
            <person name="Bogoshi D."/>
            <person name="Mbelle N.M."/>
            <person name="Naidoo V."/>
            <person name="Osei Sekyere J."/>
        </authorList>
    </citation>
    <scope>NUCLEOTIDE SEQUENCE</scope>
    <source>
        <strain evidence="3">C034</strain>
    </source>
</reference>
<feature type="modified residue" description="4-aspartylphosphate" evidence="1">
    <location>
        <position position="45"/>
    </location>
</feature>
<evidence type="ECO:0000313" key="3">
    <source>
        <dbReference type="EMBL" id="MBO2028989.1"/>
    </source>
</evidence>
<evidence type="ECO:0000256" key="1">
    <source>
        <dbReference type="PROSITE-ProRule" id="PRU00169"/>
    </source>
</evidence>
<keyword evidence="1" id="KW-0597">Phosphoprotein</keyword>
<dbReference type="Gene3D" id="3.40.50.2300">
    <property type="match status" value="1"/>
</dbReference>
<dbReference type="SUPFAM" id="SSF52172">
    <property type="entry name" value="CheY-like"/>
    <property type="match status" value="1"/>
</dbReference>
<dbReference type="Pfam" id="PF00072">
    <property type="entry name" value="Response_reg"/>
    <property type="match status" value="1"/>
</dbReference>
<name>A0A939SS77_KLEPN</name>
<gene>
    <name evidence="3" type="ORF">J4734_00955</name>
</gene>